<evidence type="ECO:0000313" key="4">
    <source>
        <dbReference type="EMBL" id="MCX2818381.1"/>
    </source>
</evidence>
<dbReference type="RefSeq" id="WP_266086182.1">
    <property type="nucleotide sequence ID" value="NZ_RKLV01000002.1"/>
</dbReference>
<dbReference type="InterPro" id="IPR033167">
    <property type="entry name" value="Nre"/>
</dbReference>
<evidence type="ECO:0000256" key="1">
    <source>
        <dbReference type="HAMAP-Rule" id="MF_02096"/>
    </source>
</evidence>
<dbReference type="InterPro" id="IPR006978">
    <property type="entry name" value="Nre_N"/>
</dbReference>
<dbReference type="Pfam" id="PF04895">
    <property type="entry name" value="Nre_C"/>
    <property type="match status" value="1"/>
</dbReference>
<reference evidence="4" key="1">
    <citation type="submission" date="2022-09" db="EMBL/GenBank/DDBJ databases">
        <title>Haloadaptaus new haloarchaeum isolated from saline soil.</title>
        <authorList>
            <person name="Duran-Viseras A."/>
            <person name="Sanchez-Porro C."/>
            <person name="Ventosa A."/>
        </authorList>
    </citation>
    <scope>NUCLEOTIDE SEQUENCE</scope>
    <source>
        <strain evidence="4">F3-133</strain>
    </source>
</reference>
<accession>A0A9Q4C3H6</accession>
<dbReference type="Pfam" id="PF04894">
    <property type="entry name" value="Nre_N"/>
    <property type="match status" value="1"/>
</dbReference>
<name>A0A9Q4C3H6_9EURY</name>
<dbReference type="InterPro" id="IPR006979">
    <property type="entry name" value="Nre_C"/>
</dbReference>
<dbReference type="AlphaFoldDB" id="A0A9Q4C3H6"/>
<protein>
    <recommendedName>
        <fullName evidence="1">DNA repair protein</fullName>
    </recommendedName>
</protein>
<keyword evidence="1" id="KW-0227">DNA damage</keyword>
<dbReference type="PANTHER" id="PTHR38136:SF2">
    <property type="entry name" value="DNA REPAIR PROTEIN"/>
    <property type="match status" value="1"/>
</dbReference>
<comment type="caution">
    <text evidence="1">Lacks conserved residue(s) required for the propagation of feature annotation.</text>
</comment>
<keyword evidence="5" id="KW-1185">Reference proteome</keyword>
<organism evidence="4 5">
    <name type="scientific">Halorutilus salinus</name>
    <dbReference type="NCBI Taxonomy" id="2487751"/>
    <lineage>
        <taxon>Archaea</taxon>
        <taxon>Methanobacteriati</taxon>
        <taxon>Methanobacteriota</taxon>
        <taxon>Stenosarchaea group</taxon>
        <taxon>Halobacteria</taxon>
        <taxon>Halorutilales</taxon>
        <taxon>Halorutilaceae</taxon>
        <taxon>Halorutilus</taxon>
    </lineage>
</organism>
<dbReference type="GO" id="GO:0006281">
    <property type="term" value="P:DNA repair"/>
    <property type="evidence" value="ECO:0007669"/>
    <property type="project" value="UniProtKB-UniRule"/>
</dbReference>
<keyword evidence="1" id="KW-0234">DNA repair</keyword>
<dbReference type="HAMAP" id="MF_02096">
    <property type="entry name" value="Nre"/>
    <property type="match status" value="1"/>
</dbReference>
<dbReference type="EMBL" id="RKLV01000002">
    <property type="protein sequence ID" value="MCX2818381.1"/>
    <property type="molecule type" value="Genomic_DNA"/>
</dbReference>
<proteinExistence type="inferred from homology"/>
<comment type="function">
    <text evidence="1">Involved in DNA damage repair.</text>
</comment>
<feature type="domain" description="Archaeal Nre N-terminal" evidence="2">
    <location>
        <begin position="21"/>
        <end position="295"/>
    </location>
</feature>
<comment type="caution">
    <text evidence="4">The sequence shown here is derived from an EMBL/GenBank/DDBJ whole genome shotgun (WGS) entry which is preliminary data.</text>
</comment>
<feature type="domain" description="Archaeal Nre C-terminal" evidence="3">
    <location>
        <begin position="308"/>
        <end position="416"/>
    </location>
</feature>
<evidence type="ECO:0000259" key="3">
    <source>
        <dbReference type="Pfam" id="PF04895"/>
    </source>
</evidence>
<evidence type="ECO:0000313" key="5">
    <source>
        <dbReference type="Proteomes" id="UP001149411"/>
    </source>
</evidence>
<comment type="similarity">
    <text evidence="1">Belongs to the Nre family.</text>
</comment>
<gene>
    <name evidence="4" type="ORF">EGH25_03315</name>
</gene>
<sequence>MRLDDYVDIEVEDDDRRLRRLAQEKSYEVLDYLDGFDDRFEEVRQGDSLFGSTSPSVFVGRSNYPRVPVGVLSPVGEEEDADDFTTDSDWFDRGMGIEGVLRRRTGLLNSRRETAVDVADATTRFVDASREVAMADEPVDVEVRLRDDPDVDVSLDNVRAPTGPNVTARDAQLAENPSVPRAVEKAFGDDDWKAEGAVAYLYDKGFDVYEIDDVFSAGAVGQGENRRLVPTRWSITAVDDIVGKHIHDGIRDHPSVDETRVYVEEYMGNRYWVILAPGRWEYELVEVKSPGNVWNPSDDEHYVGSANEGFEGRSSYVDETSGAYYASRLGVLEHLREERRQAKALVVREATDAYWAPVGVWQIRESVRNVFNDEGATSETFHKAARQVLERLPVSEERFRRKSAMYSGVQTGLDSF</sequence>
<dbReference type="Proteomes" id="UP001149411">
    <property type="component" value="Unassembled WGS sequence"/>
</dbReference>
<evidence type="ECO:0000259" key="2">
    <source>
        <dbReference type="Pfam" id="PF04894"/>
    </source>
</evidence>
<dbReference type="PANTHER" id="PTHR38136">
    <property type="entry name" value="DNA REPAIR PROTEIN"/>
    <property type="match status" value="1"/>
</dbReference>